<feature type="transmembrane region" description="Helical" evidence="5">
    <location>
        <begin position="176"/>
        <end position="199"/>
    </location>
</feature>
<evidence type="ECO:0000256" key="1">
    <source>
        <dbReference type="ARBA" id="ARBA00004141"/>
    </source>
</evidence>
<evidence type="ECO:0000256" key="2">
    <source>
        <dbReference type="ARBA" id="ARBA00022692"/>
    </source>
</evidence>
<name>A0ABR0JVZ1_9EURO</name>
<comment type="subcellular location">
    <subcellularLocation>
        <location evidence="1">Membrane</location>
        <topology evidence="1">Multi-pass membrane protein</topology>
    </subcellularLocation>
</comment>
<comment type="caution">
    <text evidence="6">The sequence shown here is derived from an EMBL/GenBank/DDBJ whole genome shotgun (WGS) entry which is preliminary data.</text>
</comment>
<feature type="transmembrane region" description="Helical" evidence="5">
    <location>
        <begin position="38"/>
        <end position="56"/>
    </location>
</feature>
<dbReference type="Proteomes" id="UP001345013">
    <property type="component" value="Unassembled WGS sequence"/>
</dbReference>
<evidence type="ECO:0000256" key="4">
    <source>
        <dbReference type="ARBA" id="ARBA00023136"/>
    </source>
</evidence>
<accession>A0ABR0JVZ1</accession>
<feature type="transmembrane region" description="Helical" evidence="5">
    <location>
        <begin position="94"/>
        <end position="114"/>
    </location>
</feature>
<protein>
    <submittedName>
        <fullName evidence="6">Uncharacterized protein</fullName>
    </submittedName>
</protein>
<organism evidence="6 7">
    <name type="scientific">Lithohypha guttulata</name>
    <dbReference type="NCBI Taxonomy" id="1690604"/>
    <lineage>
        <taxon>Eukaryota</taxon>
        <taxon>Fungi</taxon>
        <taxon>Dikarya</taxon>
        <taxon>Ascomycota</taxon>
        <taxon>Pezizomycotina</taxon>
        <taxon>Eurotiomycetes</taxon>
        <taxon>Chaetothyriomycetidae</taxon>
        <taxon>Chaetothyriales</taxon>
        <taxon>Trichomeriaceae</taxon>
        <taxon>Lithohypha</taxon>
    </lineage>
</organism>
<dbReference type="InterPro" id="IPR007568">
    <property type="entry name" value="RTA1"/>
</dbReference>
<reference evidence="6 7" key="1">
    <citation type="submission" date="2023-08" db="EMBL/GenBank/DDBJ databases">
        <title>Black Yeasts Isolated from many extreme environments.</title>
        <authorList>
            <person name="Coleine C."/>
            <person name="Stajich J.E."/>
            <person name="Selbmann L."/>
        </authorList>
    </citation>
    <scope>NUCLEOTIDE SEQUENCE [LARGE SCALE GENOMIC DNA]</scope>
    <source>
        <strain evidence="6 7">CCFEE 5885</strain>
    </source>
</reference>
<keyword evidence="7" id="KW-1185">Reference proteome</keyword>
<evidence type="ECO:0000313" key="6">
    <source>
        <dbReference type="EMBL" id="KAK5075901.1"/>
    </source>
</evidence>
<dbReference type="EMBL" id="JAVRRG010000235">
    <property type="protein sequence ID" value="KAK5075901.1"/>
    <property type="molecule type" value="Genomic_DNA"/>
</dbReference>
<dbReference type="PANTHER" id="PTHR31465:SF8">
    <property type="entry name" value="DOMAIN PROTEIN, PUTATIVE (AFU_ORTHOLOGUE AFUA_6G14140)-RELATED"/>
    <property type="match status" value="1"/>
</dbReference>
<keyword evidence="3 5" id="KW-1133">Transmembrane helix</keyword>
<proteinExistence type="predicted"/>
<keyword evidence="4 5" id="KW-0472">Membrane</keyword>
<evidence type="ECO:0000256" key="3">
    <source>
        <dbReference type="ARBA" id="ARBA00022989"/>
    </source>
</evidence>
<feature type="transmembrane region" description="Helical" evidence="5">
    <location>
        <begin position="134"/>
        <end position="156"/>
    </location>
</feature>
<evidence type="ECO:0000313" key="7">
    <source>
        <dbReference type="Proteomes" id="UP001345013"/>
    </source>
</evidence>
<feature type="transmembrane region" description="Helical" evidence="5">
    <location>
        <begin position="234"/>
        <end position="254"/>
    </location>
</feature>
<sequence length="317" mass="34930">MSSDQNFYPSYRTCAEVTERCPVEATTYGYYPDLPANAFFAAAFGLLLIVGLIVGIRRKTWSYTAFLAVGAFGECVGYIGRILMHNNPWDSGAFQMQICCLVLSPSFVAGAIYLTMKHLVLYCGPQYSRLKPRLYPWVFVGCDLGSIILQAIGGGVAASAGKSANRTLLDAGNGLIVAGISFQVATMTVCGVLGADFFFRFFKTKPSSTTHEKPDKTPYERDLSEPKNHRNFKIFCAAIALAYLTVLIRCIYRIPEMAGGWGNPLMQRETEFLLLDGMMILIAVFLMTIAHPGIFFPQMRKFGKKKTTTTPSAESSD</sequence>
<dbReference type="Pfam" id="PF04479">
    <property type="entry name" value="RTA1"/>
    <property type="match status" value="1"/>
</dbReference>
<dbReference type="PANTHER" id="PTHR31465">
    <property type="entry name" value="PROTEIN RTA1-RELATED"/>
    <property type="match status" value="1"/>
</dbReference>
<feature type="transmembrane region" description="Helical" evidence="5">
    <location>
        <begin position="63"/>
        <end position="82"/>
    </location>
</feature>
<keyword evidence="2 5" id="KW-0812">Transmembrane</keyword>
<gene>
    <name evidence="6" type="ORF">LTR24_009771</name>
</gene>
<feature type="transmembrane region" description="Helical" evidence="5">
    <location>
        <begin position="274"/>
        <end position="296"/>
    </location>
</feature>
<evidence type="ECO:0000256" key="5">
    <source>
        <dbReference type="SAM" id="Phobius"/>
    </source>
</evidence>